<comment type="caution">
    <text evidence="13">The sequence shown here is derived from an EMBL/GenBank/DDBJ whole genome shotgun (WGS) entry which is preliminary data.</text>
</comment>
<evidence type="ECO:0000259" key="12">
    <source>
        <dbReference type="Pfam" id="PF20260"/>
    </source>
</evidence>
<dbReference type="InterPro" id="IPR046886">
    <property type="entry name" value="RsmE_MTase_dom"/>
</dbReference>
<dbReference type="InterPro" id="IPR006700">
    <property type="entry name" value="RsmE"/>
</dbReference>
<dbReference type="InterPro" id="IPR029026">
    <property type="entry name" value="tRNA_m1G_MTases_N"/>
</dbReference>
<proteinExistence type="inferred from homology"/>
<protein>
    <recommendedName>
        <fullName evidence="10">Ribosomal RNA small subunit methyltransferase E</fullName>
        <ecNumber evidence="10">2.1.1.193</ecNumber>
    </recommendedName>
</protein>
<dbReference type="SUPFAM" id="SSF88697">
    <property type="entry name" value="PUA domain-like"/>
    <property type="match status" value="1"/>
</dbReference>
<keyword evidence="4 10" id="KW-0698">rRNA processing</keyword>
<dbReference type="CDD" id="cd18084">
    <property type="entry name" value="RsmE-like"/>
    <property type="match status" value="1"/>
</dbReference>
<dbReference type="AlphaFoldDB" id="A0A8J6XZA6"/>
<reference evidence="13 14" key="1">
    <citation type="submission" date="2020-08" db="EMBL/GenBank/DDBJ databases">
        <title>Acidobacteriota in marine sediments use diverse sulfur dissimilation pathways.</title>
        <authorList>
            <person name="Wasmund K."/>
        </authorList>
    </citation>
    <scope>NUCLEOTIDE SEQUENCE [LARGE SCALE GENOMIC DNA]</scope>
    <source>
        <strain evidence="13">MAG AM4</strain>
    </source>
</reference>
<keyword evidence="6 10" id="KW-0808">Transferase</keyword>
<gene>
    <name evidence="13" type="ORF">IFK94_05810</name>
</gene>
<evidence type="ECO:0000256" key="9">
    <source>
        <dbReference type="ARBA" id="ARBA00047944"/>
    </source>
</evidence>
<evidence type="ECO:0000313" key="13">
    <source>
        <dbReference type="EMBL" id="MBD3867622.1"/>
    </source>
</evidence>
<dbReference type="PANTHER" id="PTHR30027">
    <property type="entry name" value="RIBOSOMAL RNA SMALL SUBUNIT METHYLTRANSFERASE E"/>
    <property type="match status" value="1"/>
</dbReference>
<keyword evidence="5 10" id="KW-0489">Methyltransferase</keyword>
<comment type="catalytic activity">
    <reaction evidence="9 10">
        <text>uridine(1498) in 16S rRNA + S-adenosyl-L-methionine = N(3)-methyluridine(1498) in 16S rRNA + S-adenosyl-L-homocysteine + H(+)</text>
        <dbReference type="Rhea" id="RHEA:42920"/>
        <dbReference type="Rhea" id="RHEA-COMP:10283"/>
        <dbReference type="Rhea" id="RHEA-COMP:10284"/>
        <dbReference type="ChEBI" id="CHEBI:15378"/>
        <dbReference type="ChEBI" id="CHEBI:57856"/>
        <dbReference type="ChEBI" id="CHEBI:59789"/>
        <dbReference type="ChEBI" id="CHEBI:65315"/>
        <dbReference type="ChEBI" id="CHEBI:74502"/>
        <dbReference type="EC" id="2.1.1.193"/>
    </reaction>
</comment>
<evidence type="ECO:0000256" key="6">
    <source>
        <dbReference type="ARBA" id="ARBA00022679"/>
    </source>
</evidence>
<comment type="function">
    <text evidence="8 10">Specifically methylates the N3 position of the uracil ring of uridine 1498 (m3U1498) in 16S rRNA. Acts on the fully assembled 30S ribosomal subunit.</text>
</comment>
<sequence length="246" mass="26171">MKAWRAYHDGPMSAGSLVSLSADEAHHLTRVVRLGTGADIRLFDGRGSEWRGTVETMDETGVEVRVGPAVANRVEPLTRLTLLQSTCRADRLELVLQKGTELGVSEFRLVQTAASERVRVTPSKMKRWDRIILEACKQSGRRLLPALIGPENLAAVAGAFDLSEGAAVVLHPSEDDCGIAGVPGMSGDGPVRVLVGPESGLEDEEIGLLLREGWQPAGLGPRTLRTETAGLVASAVILAIRGDLGP</sequence>
<evidence type="ECO:0000259" key="11">
    <source>
        <dbReference type="Pfam" id="PF04452"/>
    </source>
</evidence>
<evidence type="ECO:0000256" key="8">
    <source>
        <dbReference type="ARBA" id="ARBA00025699"/>
    </source>
</evidence>
<dbReference type="Proteomes" id="UP000648239">
    <property type="component" value="Unassembled WGS sequence"/>
</dbReference>
<evidence type="ECO:0000256" key="1">
    <source>
        <dbReference type="ARBA" id="ARBA00004496"/>
    </source>
</evidence>
<keyword evidence="7 10" id="KW-0949">S-adenosyl-L-methionine</keyword>
<dbReference type="GO" id="GO:0005737">
    <property type="term" value="C:cytoplasm"/>
    <property type="evidence" value="ECO:0007669"/>
    <property type="project" value="UniProtKB-SubCell"/>
</dbReference>
<evidence type="ECO:0000256" key="7">
    <source>
        <dbReference type="ARBA" id="ARBA00022691"/>
    </source>
</evidence>
<dbReference type="EMBL" id="JACXWD010000013">
    <property type="protein sequence ID" value="MBD3867622.1"/>
    <property type="molecule type" value="Genomic_DNA"/>
</dbReference>
<dbReference type="GO" id="GO:0070042">
    <property type="term" value="F:rRNA (uridine-N3-)-methyltransferase activity"/>
    <property type="evidence" value="ECO:0007669"/>
    <property type="project" value="TreeGrafter"/>
</dbReference>
<evidence type="ECO:0000256" key="2">
    <source>
        <dbReference type="ARBA" id="ARBA00005528"/>
    </source>
</evidence>
<comment type="subcellular location">
    <subcellularLocation>
        <location evidence="1 10">Cytoplasm</location>
    </subcellularLocation>
</comment>
<dbReference type="Gene3D" id="3.40.1280.10">
    <property type="match status" value="1"/>
</dbReference>
<evidence type="ECO:0000256" key="10">
    <source>
        <dbReference type="PIRNR" id="PIRNR015601"/>
    </source>
</evidence>
<dbReference type="PIRSF" id="PIRSF015601">
    <property type="entry name" value="MTase_slr0722"/>
    <property type="match status" value="1"/>
</dbReference>
<dbReference type="GO" id="GO:0070475">
    <property type="term" value="P:rRNA base methylation"/>
    <property type="evidence" value="ECO:0007669"/>
    <property type="project" value="TreeGrafter"/>
</dbReference>
<dbReference type="InterPro" id="IPR029028">
    <property type="entry name" value="Alpha/beta_knot_MTases"/>
</dbReference>
<dbReference type="InterPro" id="IPR015947">
    <property type="entry name" value="PUA-like_sf"/>
</dbReference>
<dbReference type="InterPro" id="IPR046887">
    <property type="entry name" value="RsmE_PUA-like"/>
</dbReference>
<dbReference type="PANTHER" id="PTHR30027:SF3">
    <property type="entry name" value="16S RRNA (URACIL(1498)-N(3))-METHYLTRANSFERASE"/>
    <property type="match status" value="1"/>
</dbReference>
<keyword evidence="3 10" id="KW-0963">Cytoplasm</keyword>
<name>A0A8J6XZA6_9BACT</name>
<evidence type="ECO:0000256" key="5">
    <source>
        <dbReference type="ARBA" id="ARBA00022603"/>
    </source>
</evidence>
<evidence type="ECO:0000313" key="14">
    <source>
        <dbReference type="Proteomes" id="UP000648239"/>
    </source>
</evidence>
<dbReference type="Pfam" id="PF20260">
    <property type="entry name" value="PUA_4"/>
    <property type="match status" value="1"/>
</dbReference>
<accession>A0A8J6XZA6</accession>
<organism evidence="13 14">
    <name type="scientific">Candidatus Polarisedimenticola svalbardensis</name>
    <dbReference type="NCBI Taxonomy" id="2886004"/>
    <lineage>
        <taxon>Bacteria</taxon>
        <taxon>Pseudomonadati</taxon>
        <taxon>Acidobacteriota</taxon>
        <taxon>Candidatus Polarisedimenticolia</taxon>
        <taxon>Candidatus Polarisedimenticolales</taxon>
        <taxon>Candidatus Polarisedimenticolaceae</taxon>
        <taxon>Candidatus Polarisedimenticola</taxon>
    </lineage>
</organism>
<evidence type="ECO:0000256" key="3">
    <source>
        <dbReference type="ARBA" id="ARBA00022490"/>
    </source>
</evidence>
<dbReference type="Pfam" id="PF04452">
    <property type="entry name" value="Methyltrans_RNA"/>
    <property type="match status" value="1"/>
</dbReference>
<dbReference type="EC" id="2.1.1.193" evidence="10"/>
<dbReference type="SUPFAM" id="SSF75217">
    <property type="entry name" value="alpha/beta knot"/>
    <property type="match status" value="1"/>
</dbReference>
<feature type="domain" description="Ribosomal RNA small subunit methyltransferase E PUA-like" evidence="12">
    <location>
        <begin position="20"/>
        <end position="66"/>
    </location>
</feature>
<evidence type="ECO:0000256" key="4">
    <source>
        <dbReference type="ARBA" id="ARBA00022552"/>
    </source>
</evidence>
<feature type="domain" description="Ribosomal RNA small subunit methyltransferase E methyltransferase" evidence="11">
    <location>
        <begin position="76"/>
        <end position="237"/>
    </location>
</feature>
<dbReference type="NCBIfam" id="TIGR00046">
    <property type="entry name" value="RsmE family RNA methyltransferase"/>
    <property type="match status" value="1"/>
</dbReference>
<comment type="similarity">
    <text evidence="2 10">Belongs to the RNA methyltransferase RsmE family.</text>
</comment>